<dbReference type="InterPro" id="IPR037284">
    <property type="entry name" value="SUF_FeS_clus_asmbl_SufBD_sf"/>
</dbReference>
<accession>A0A5A7MY07</accession>
<organism evidence="4 5">
    <name type="scientific">Iodidimonas gelatinilytica</name>
    <dbReference type="NCBI Taxonomy" id="1236966"/>
    <lineage>
        <taxon>Bacteria</taxon>
        <taxon>Pseudomonadati</taxon>
        <taxon>Pseudomonadota</taxon>
        <taxon>Alphaproteobacteria</taxon>
        <taxon>Iodidimonadales</taxon>
        <taxon>Iodidimonadaceae</taxon>
        <taxon>Iodidimonas</taxon>
    </lineage>
</organism>
<dbReference type="InterPro" id="IPR045595">
    <property type="entry name" value="SufBD_N"/>
</dbReference>
<reference evidence="4 5" key="1">
    <citation type="submission" date="2019-09" db="EMBL/GenBank/DDBJ databases">
        <title>NBRP : Genome information of microbial organism related human and environment.</title>
        <authorList>
            <person name="Hattori M."/>
            <person name="Oshima K."/>
            <person name="Inaba H."/>
            <person name="Suda W."/>
            <person name="Sakamoto M."/>
            <person name="Iino T."/>
            <person name="Kitahara M."/>
            <person name="Oshida Y."/>
            <person name="Iida T."/>
            <person name="Kudo T."/>
            <person name="Itoh T."/>
            <person name="Ohkuma M."/>
        </authorList>
    </citation>
    <scope>NUCLEOTIDE SEQUENCE [LARGE SCALE GENOMIC DNA]</scope>
    <source>
        <strain evidence="4 5">Mie-1</strain>
    </source>
</reference>
<dbReference type="GO" id="GO:0016226">
    <property type="term" value="P:iron-sulfur cluster assembly"/>
    <property type="evidence" value="ECO:0007669"/>
    <property type="project" value="InterPro"/>
</dbReference>
<dbReference type="Proteomes" id="UP000325187">
    <property type="component" value="Unassembled WGS sequence"/>
</dbReference>
<dbReference type="SUPFAM" id="SSF101960">
    <property type="entry name" value="Stabilizer of iron transporter SufD"/>
    <property type="match status" value="1"/>
</dbReference>
<proteinExistence type="inferred from homology"/>
<evidence type="ECO:0000259" key="3">
    <source>
        <dbReference type="Pfam" id="PF19295"/>
    </source>
</evidence>
<gene>
    <name evidence="4" type="ORF">JCM17845_14950</name>
</gene>
<dbReference type="RefSeq" id="WP_150002248.1">
    <property type="nucleotide sequence ID" value="NZ_BKCM01000006.1"/>
</dbReference>
<dbReference type="NCBIfam" id="TIGR01981">
    <property type="entry name" value="sufD"/>
    <property type="match status" value="1"/>
</dbReference>
<comment type="caution">
    <text evidence="4">The sequence shown here is derived from an EMBL/GenBank/DDBJ whole genome shotgun (WGS) entry which is preliminary data.</text>
</comment>
<feature type="domain" description="SUF system FeS cluster assembly SufBD core" evidence="2">
    <location>
        <begin position="176"/>
        <end position="405"/>
    </location>
</feature>
<dbReference type="Pfam" id="PF01458">
    <property type="entry name" value="SUFBD_core"/>
    <property type="match status" value="1"/>
</dbReference>
<sequence>MMMDQSSDISGFQKAYDTMRPALPGGGWLQELRHIAMTRFMSLGLPGRKLESWRYADLKALRKTPFQPVTKAPEADIAAIEKAAIAGLDAPRLVFVNGRFSRPLSRLHTLPADLAPKSLRDVLMLGGGSIRDLVMDLRDGDAFDQLNTAMMSEGVVIEVPEGMQVKTPIEIVYLVTDADNGAAHLRNVIRLGQGASLTVVESFAGDDSRFFTNQITQTTLADGADLTLLRRQHEGSGTVHVSRTYATLGKARFQMASIASGSASARHELRADVTTEGGHVGYEGIQLARAGQVLDTLTFMDHAVPSCTSTQTYRAVLAGQSKAAFQGKVLVRRDAQHTDARQKADSLLLDRAAEASTKPELEIYADDVQCAHGATVGELDADQVFYLMARGLAPDEARALLVEAFVAELCGNIANEPVRDAFLADARNWLTSANSAMDAPKEGDQ</sequence>
<dbReference type="AlphaFoldDB" id="A0A5A7MY07"/>
<evidence type="ECO:0000256" key="1">
    <source>
        <dbReference type="ARBA" id="ARBA00043967"/>
    </source>
</evidence>
<evidence type="ECO:0000259" key="2">
    <source>
        <dbReference type="Pfam" id="PF01458"/>
    </source>
</evidence>
<evidence type="ECO:0000313" key="5">
    <source>
        <dbReference type="Proteomes" id="UP000325187"/>
    </source>
</evidence>
<name>A0A5A7MY07_9PROT</name>
<keyword evidence="5" id="KW-1185">Reference proteome</keyword>
<dbReference type="EMBL" id="BKCM01000006">
    <property type="protein sequence ID" value="GER00872.1"/>
    <property type="molecule type" value="Genomic_DNA"/>
</dbReference>
<dbReference type="InterPro" id="IPR000825">
    <property type="entry name" value="SUF_FeS_clus_asmbl_SufBD_core"/>
</dbReference>
<dbReference type="InterPro" id="IPR011542">
    <property type="entry name" value="SUF_FeS_clus_asmbl_SufD"/>
</dbReference>
<dbReference type="Pfam" id="PF19295">
    <property type="entry name" value="SufBD_N"/>
    <property type="match status" value="1"/>
</dbReference>
<dbReference type="InterPro" id="IPR055346">
    <property type="entry name" value="Fe-S_cluster_assembly_SufBD"/>
</dbReference>
<feature type="domain" description="SUF system FeS cluster assembly SufBD N-terminal" evidence="3">
    <location>
        <begin position="29"/>
        <end position="171"/>
    </location>
</feature>
<dbReference type="PANTHER" id="PTHR43575:SF1">
    <property type="entry name" value="PROTEIN ABCI7, CHLOROPLASTIC"/>
    <property type="match status" value="1"/>
</dbReference>
<comment type="similarity">
    <text evidence="1">Belongs to the iron-sulfur cluster assembly SufBD family.</text>
</comment>
<protein>
    <submittedName>
        <fullName evidence="4">Fe-S cluster assembly protein SufD</fullName>
    </submittedName>
</protein>
<dbReference type="PANTHER" id="PTHR43575">
    <property type="entry name" value="PROTEIN ABCI7, CHLOROPLASTIC"/>
    <property type="match status" value="1"/>
</dbReference>
<evidence type="ECO:0000313" key="4">
    <source>
        <dbReference type="EMBL" id="GER00872.1"/>
    </source>
</evidence>